<feature type="binding site" evidence="9">
    <location>
        <position position="174"/>
    </location>
    <ligand>
        <name>Zn(2+)</name>
        <dbReference type="ChEBI" id="CHEBI:29105"/>
    </ligand>
</feature>
<feature type="domain" description="SIS" evidence="10">
    <location>
        <begin position="38"/>
        <end position="198"/>
    </location>
</feature>
<dbReference type="GO" id="GO:2001061">
    <property type="term" value="P:D-glycero-D-manno-heptose 7-phosphate biosynthetic process"/>
    <property type="evidence" value="ECO:0007669"/>
    <property type="project" value="UniProtKB-UniPathway"/>
</dbReference>
<proteinExistence type="inferred from homology"/>
<evidence type="ECO:0000256" key="8">
    <source>
        <dbReference type="ARBA" id="ARBA00023277"/>
    </source>
</evidence>
<dbReference type="EC" id="5.3.1.28" evidence="9"/>
<dbReference type="InterPro" id="IPR046348">
    <property type="entry name" value="SIS_dom_sf"/>
</dbReference>
<feature type="binding site" evidence="9">
    <location>
        <position position="62"/>
    </location>
    <ligand>
        <name>Zn(2+)</name>
        <dbReference type="ChEBI" id="CHEBI:29105"/>
    </ligand>
</feature>
<dbReference type="EMBL" id="CP036290">
    <property type="protein sequence ID" value="QDU86540.1"/>
    <property type="molecule type" value="Genomic_DNA"/>
</dbReference>
<dbReference type="GO" id="GO:0008968">
    <property type="term" value="F:D-sedoheptulose 7-phosphate isomerase activity"/>
    <property type="evidence" value="ECO:0007669"/>
    <property type="project" value="UniProtKB-UniRule"/>
</dbReference>
<keyword evidence="5 9" id="KW-0479">Metal-binding</keyword>
<sequence length="200" mass="21550">MNTTQAIRHSFEEARDTLAAFLADPAHLASVEAFADHAHRTVTSGGMLMSCGNGGSMCDAMHFAEEWTGRFRGDRRAIPAVAFSDPSHLTCIANDFGYDQVFAREVEAYGKGDQDLLVAISTSGNSPNVLRAVEAAKKIGVRTVGLLGKGGGELRDLVDLAVVVPNATTSDRIQEVHIKVLHIVIEAVERKLFPEQYAAQ</sequence>
<name>A0A518D4Z2_9BACT</name>
<gene>
    <name evidence="9 11" type="primary">gmhA</name>
    <name evidence="11" type="ORF">Pla163_36910</name>
</gene>
<dbReference type="UniPathway" id="UPA00041">
    <property type="reaction ID" value="UER00436"/>
</dbReference>
<evidence type="ECO:0000256" key="3">
    <source>
        <dbReference type="ARBA" id="ARBA00009894"/>
    </source>
</evidence>
<dbReference type="CDD" id="cd05006">
    <property type="entry name" value="SIS_GmhA"/>
    <property type="match status" value="1"/>
</dbReference>
<organism evidence="11 12">
    <name type="scientific">Rohdeia mirabilis</name>
    <dbReference type="NCBI Taxonomy" id="2528008"/>
    <lineage>
        <taxon>Bacteria</taxon>
        <taxon>Pseudomonadati</taxon>
        <taxon>Planctomycetota</taxon>
        <taxon>Planctomycetia</taxon>
        <taxon>Planctomycetia incertae sedis</taxon>
        <taxon>Rohdeia</taxon>
    </lineage>
</organism>
<feature type="binding site" evidence="9">
    <location>
        <position position="182"/>
    </location>
    <ligand>
        <name>Zn(2+)</name>
        <dbReference type="ChEBI" id="CHEBI:29105"/>
    </ligand>
</feature>
<feature type="binding site" evidence="9">
    <location>
        <position position="174"/>
    </location>
    <ligand>
        <name>substrate</name>
    </ligand>
</feature>
<evidence type="ECO:0000256" key="1">
    <source>
        <dbReference type="ARBA" id="ARBA00000348"/>
    </source>
</evidence>
<evidence type="ECO:0000256" key="6">
    <source>
        <dbReference type="ARBA" id="ARBA00022833"/>
    </source>
</evidence>
<comment type="cofactor">
    <cofactor evidence="9">
        <name>Zn(2+)</name>
        <dbReference type="ChEBI" id="CHEBI:29105"/>
    </cofactor>
    <text evidence="9">Binds 1 zinc ion per subunit.</text>
</comment>
<dbReference type="InterPro" id="IPR035461">
    <property type="entry name" value="GmhA/DiaA"/>
</dbReference>
<feature type="binding site" evidence="9">
    <location>
        <position position="66"/>
    </location>
    <ligand>
        <name>Zn(2+)</name>
        <dbReference type="ChEBI" id="CHEBI:29105"/>
    </ligand>
</feature>
<evidence type="ECO:0000256" key="7">
    <source>
        <dbReference type="ARBA" id="ARBA00023235"/>
    </source>
</evidence>
<dbReference type="Gene3D" id="3.40.50.10490">
    <property type="entry name" value="Glucose-6-phosphate isomerase like protein, domain 1"/>
    <property type="match status" value="1"/>
</dbReference>
<dbReference type="GO" id="GO:0008270">
    <property type="term" value="F:zinc ion binding"/>
    <property type="evidence" value="ECO:0007669"/>
    <property type="project" value="UniProtKB-UniRule"/>
</dbReference>
<comment type="similarity">
    <text evidence="3 9">Belongs to the SIS family. GmhA subfamily.</text>
</comment>
<keyword evidence="4 9" id="KW-0963">Cytoplasm</keyword>
<evidence type="ECO:0000313" key="12">
    <source>
        <dbReference type="Proteomes" id="UP000319342"/>
    </source>
</evidence>
<keyword evidence="7 9" id="KW-0413">Isomerase</keyword>
<comment type="miscellaneous">
    <text evidence="9">The reaction produces a racemic mixture of D-glycero-alpha-D-manno-heptose 7-phosphate and D-glycero-beta-D-manno-heptose 7-phosphate.</text>
</comment>
<dbReference type="GO" id="GO:0005975">
    <property type="term" value="P:carbohydrate metabolic process"/>
    <property type="evidence" value="ECO:0007669"/>
    <property type="project" value="UniProtKB-UniRule"/>
</dbReference>
<accession>A0A518D4Z2</accession>
<comment type="catalytic activity">
    <reaction evidence="1 9">
        <text>2 D-sedoheptulose 7-phosphate = D-glycero-alpha-D-manno-heptose 7-phosphate + D-glycero-beta-D-manno-heptose 7-phosphate</text>
        <dbReference type="Rhea" id="RHEA:27489"/>
        <dbReference type="ChEBI" id="CHEBI:57483"/>
        <dbReference type="ChEBI" id="CHEBI:60203"/>
        <dbReference type="ChEBI" id="CHEBI:60204"/>
        <dbReference type="EC" id="5.3.1.28"/>
    </reaction>
</comment>
<evidence type="ECO:0000313" key="11">
    <source>
        <dbReference type="EMBL" id="QDU86540.1"/>
    </source>
</evidence>
<dbReference type="InterPro" id="IPR004515">
    <property type="entry name" value="Phosphoheptose_Isoase"/>
</dbReference>
<protein>
    <recommendedName>
        <fullName evidence="9">Phosphoheptose isomerase</fullName>
        <ecNumber evidence="9">5.3.1.28</ecNumber>
    </recommendedName>
    <alternativeName>
        <fullName evidence="9">Sedoheptulose 7-phosphate isomerase</fullName>
    </alternativeName>
</protein>
<comment type="subcellular location">
    <subcellularLocation>
        <location evidence="2 9">Cytoplasm</location>
    </subcellularLocation>
</comment>
<keyword evidence="6 9" id="KW-0862">Zinc</keyword>
<dbReference type="Pfam" id="PF13580">
    <property type="entry name" value="SIS_2"/>
    <property type="match status" value="1"/>
</dbReference>
<keyword evidence="8 9" id="KW-0119">Carbohydrate metabolism</keyword>
<comment type="function">
    <text evidence="9">Catalyzes the isomerization of sedoheptulose 7-phosphate in D-glycero-D-manno-heptose 7-phosphate.</text>
</comment>
<dbReference type="PANTHER" id="PTHR30390">
    <property type="entry name" value="SEDOHEPTULOSE 7-PHOSPHATE ISOMERASE / DNAA INITIATOR-ASSOCIATING FACTOR FOR REPLICATION INITIATION"/>
    <property type="match status" value="1"/>
</dbReference>
<dbReference type="GO" id="GO:0005737">
    <property type="term" value="C:cytoplasm"/>
    <property type="evidence" value="ECO:0007669"/>
    <property type="project" value="UniProtKB-SubCell"/>
</dbReference>
<feature type="binding site" evidence="9">
    <location>
        <position position="66"/>
    </location>
    <ligand>
        <name>substrate</name>
    </ligand>
</feature>
<dbReference type="OrthoDB" id="9781311at2"/>
<evidence type="ECO:0000256" key="9">
    <source>
        <dbReference type="HAMAP-Rule" id="MF_00067"/>
    </source>
</evidence>
<dbReference type="InterPro" id="IPR001347">
    <property type="entry name" value="SIS_dom"/>
</dbReference>
<dbReference type="GO" id="GO:0097367">
    <property type="term" value="F:carbohydrate derivative binding"/>
    <property type="evidence" value="ECO:0007669"/>
    <property type="project" value="InterPro"/>
</dbReference>
<feature type="binding site" evidence="9">
    <location>
        <begin position="121"/>
        <end position="123"/>
    </location>
    <ligand>
        <name>substrate</name>
    </ligand>
</feature>
<evidence type="ECO:0000256" key="5">
    <source>
        <dbReference type="ARBA" id="ARBA00022723"/>
    </source>
</evidence>
<dbReference type="SUPFAM" id="SSF53697">
    <property type="entry name" value="SIS domain"/>
    <property type="match status" value="1"/>
</dbReference>
<comment type="pathway">
    <text evidence="9">Carbohydrate biosynthesis; D-glycero-D-manno-heptose 7-phosphate biosynthesis; D-glycero-alpha-D-manno-heptose 7-phosphate and D-glycero-beta-D-manno-heptose 7-phosphate from sedoheptulose 7-phosphate: step 1/1.</text>
</comment>
<feature type="binding site" evidence="9">
    <location>
        <begin position="94"/>
        <end position="95"/>
    </location>
    <ligand>
        <name>substrate</name>
    </ligand>
</feature>
<dbReference type="HAMAP" id="MF_00067">
    <property type="entry name" value="GmhA"/>
    <property type="match status" value="1"/>
</dbReference>
<dbReference type="PANTHER" id="PTHR30390:SF7">
    <property type="entry name" value="PHOSPHOHEPTOSE ISOMERASE"/>
    <property type="match status" value="1"/>
</dbReference>
<evidence type="ECO:0000256" key="4">
    <source>
        <dbReference type="ARBA" id="ARBA00022490"/>
    </source>
</evidence>
<dbReference type="InterPro" id="IPR050099">
    <property type="entry name" value="SIS_GmhA/DiaA_subfam"/>
</dbReference>
<dbReference type="PROSITE" id="PS51464">
    <property type="entry name" value="SIS"/>
    <property type="match status" value="1"/>
</dbReference>
<reference evidence="11 12" key="1">
    <citation type="submission" date="2019-02" db="EMBL/GenBank/DDBJ databases">
        <title>Deep-cultivation of Planctomycetes and their phenomic and genomic characterization uncovers novel biology.</title>
        <authorList>
            <person name="Wiegand S."/>
            <person name="Jogler M."/>
            <person name="Boedeker C."/>
            <person name="Pinto D."/>
            <person name="Vollmers J."/>
            <person name="Rivas-Marin E."/>
            <person name="Kohn T."/>
            <person name="Peeters S.H."/>
            <person name="Heuer A."/>
            <person name="Rast P."/>
            <person name="Oberbeckmann S."/>
            <person name="Bunk B."/>
            <person name="Jeske O."/>
            <person name="Meyerdierks A."/>
            <person name="Storesund J.E."/>
            <person name="Kallscheuer N."/>
            <person name="Luecker S."/>
            <person name="Lage O.M."/>
            <person name="Pohl T."/>
            <person name="Merkel B.J."/>
            <person name="Hornburger P."/>
            <person name="Mueller R.-W."/>
            <person name="Bruemmer F."/>
            <person name="Labrenz M."/>
            <person name="Spormann A.M."/>
            <person name="Op den Camp H."/>
            <person name="Overmann J."/>
            <person name="Amann R."/>
            <person name="Jetten M.S.M."/>
            <person name="Mascher T."/>
            <person name="Medema M.H."/>
            <person name="Devos D.P."/>
            <person name="Kaster A.-K."/>
            <person name="Ovreas L."/>
            <person name="Rohde M."/>
            <person name="Galperin M.Y."/>
            <person name="Jogler C."/>
        </authorList>
    </citation>
    <scope>NUCLEOTIDE SEQUENCE [LARGE SCALE GENOMIC DNA]</scope>
    <source>
        <strain evidence="11 12">Pla163</strain>
    </source>
</reference>
<feature type="binding site" evidence="9">
    <location>
        <begin position="53"/>
        <end position="55"/>
    </location>
    <ligand>
        <name>substrate</name>
    </ligand>
</feature>
<dbReference type="AlphaFoldDB" id="A0A518D4Z2"/>
<dbReference type="Proteomes" id="UP000319342">
    <property type="component" value="Chromosome"/>
</dbReference>
<feature type="binding site" evidence="9">
    <location>
        <position position="126"/>
    </location>
    <ligand>
        <name>substrate</name>
    </ligand>
</feature>
<dbReference type="RefSeq" id="WP_145191971.1">
    <property type="nucleotide sequence ID" value="NZ_CP036290.1"/>
</dbReference>
<keyword evidence="12" id="KW-1185">Reference proteome</keyword>
<evidence type="ECO:0000256" key="2">
    <source>
        <dbReference type="ARBA" id="ARBA00004496"/>
    </source>
</evidence>
<evidence type="ECO:0000259" key="10">
    <source>
        <dbReference type="PROSITE" id="PS51464"/>
    </source>
</evidence>